<proteinExistence type="predicted"/>
<dbReference type="GO" id="GO:0004497">
    <property type="term" value="F:monooxygenase activity"/>
    <property type="evidence" value="ECO:0007669"/>
    <property type="project" value="UniProtKB-KW"/>
</dbReference>
<comment type="caution">
    <text evidence="2">The sequence shown here is derived from an EMBL/GenBank/DDBJ whole genome shotgun (WGS) entry which is preliminary data.</text>
</comment>
<dbReference type="RefSeq" id="WP_108345257.1">
    <property type="nucleotide sequence ID" value="NZ_PYXZ01000006.1"/>
</dbReference>
<name>A0A2R7YX35_9ACTN</name>
<evidence type="ECO:0000259" key="1">
    <source>
        <dbReference type="Pfam" id="PF03992"/>
    </source>
</evidence>
<dbReference type="EMBL" id="PYXZ01000006">
    <property type="protein sequence ID" value="PUA80449.1"/>
    <property type="molecule type" value="Genomic_DNA"/>
</dbReference>
<dbReference type="InterPro" id="IPR011008">
    <property type="entry name" value="Dimeric_a/b-barrel"/>
</dbReference>
<protein>
    <submittedName>
        <fullName evidence="2">Antibiotic biosynthesis monooxygenase</fullName>
    </submittedName>
</protein>
<accession>A0A2R7YX35</accession>
<feature type="domain" description="ABM" evidence="1">
    <location>
        <begin position="2"/>
        <end position="69"/>
    </location>
</feature>
<dbReference type="OrthoDB" id="5193042at2"/>
<evidence type="ECO:0000313" key="3">
    <source>
        <dbReference type="Proteomes" id="UP000244867"/>
    </source>
</evidence>
<evidence type="ECO:0000313" key="2">
    <source>
        <dbReference type="EMBL" id="PUA80449.1"/>
    </source>
</evidence>
<gene>
    <name evidence="2" type="ORF">C7S10_15125</name>
</gene>
<reference evidence="2 3" key="1">
    <citation type="submission" date="2018-03" db="EMBL/GenBank/DDBJ databases">
        <authorList>
            <person name="Keele B.F."/>
        </authorList>
    </citation>
    <scope>NUCLEOTIDE SEQUENCE [LARGE SCALE GENOMIC DNA]</scope>
    <source>
        <strain evidence="2 3">IB-3</strain>
    </source>
</reference>
<dbReference type="Pfam" id="PF03992">
    <property type="entry name" value="ABM"/>
    <property type="match status" value="1"/>
</dbReference>
<sequence>MLVVSRFRVSAADADAFRRDIEVAHAALADRPGYEQGTLGRNVDDPELWVLATRWEHVGAYRRALSSYDVKLHAVPLLSRALDEPSAYEVVEPDTDLNVAEPRALG</sequence>
<organism evidence="2 3">
    <name type="scientific">Nocardioides currus</name>
    <dbReference type="NCBI Taxonomy" id="2133958"/>
    <lineage>
        <taxon>Bacteria</taxon>
        <taxon>Bacillati</taxon>
        <taxon>Actinomycetota</taxon>
        <taxon>Actinomycetes</taxon>
        <taxon>Propionibacteriales</taxon>
        <taxon>Nocardioidaceae</taxon>
        <taxon>Nocardioides</taxon>
    </lineage>
</organism>
<dbReference type="Gene3D" id="3.30.70.100">
    <property type="match status" value="1"/>
</dbReference>
<dbReference type="InterPro" id="IPR007138">
    <property type="entry name" value="ABM_dom"/>
</dbReference>
<dbReference type="AlphaFoldDB" id="A0A2R7YX35"/>
<keyword evidence="2" id="KW-0560">Oxidoreductase</keyword>
<keyword evidence="2" id="KW-0503">Monooxygenase</keyword>
<dbReference type="Proteomes" id="UP000244867">
    <property type="component" value="Unassembled WGS sequence"/>
</dbReference>
<keyword evidence="3" id="KW-1185">Reference proteome</keyword>
<dbReference type="SUPFAM" id="SSF54909">
    <property type="entry name" value="Dimeric alpha+beta barrel"/>
    <property type="match status" value="1"/>
</dbReference>